<evidence type="ECO:0000313" key="1">
    <source>
        <dbReference type="EMBL" id="AVX04247.1"/>
    </source>
</evidence>
<dbReference type="EMBL" id="CP021330">
    <property type="protein sequence ID" value="AVX04247.1"/>
    <property type="molecule type" value="Genomic_DNA"/>
</dbReference>
<protein>
    <submittedName>
        <fullName evidence="1">Uncharacterized protein</fullName>
    </submittedName>
</protein>
<dbReference type="Proteomes" id="UP000258927">
    <property type="component" value="Chromosome"/>
</dbReference>
<name>A0A2R4MDY8_9HYPH</name>
<reference evidence="1 2" key="1">
    <citation type="submission" date="2017-05" db="EMBL/GenBank/DDBJ databases">
        <title>Genome Analysis of Maritalea myrionectae HL2708#5.</title>
        <authorList>
            <consortium name="Cotde Inc.-PKNU"/>
            <person name="Jang D."/>
            <person name="Oh H.-M."/>
        </authorList>
    </citation>
    <scope>NUCLEOTIDE SEQUENCE [LARGE SCALE GENOMIC DNA]</scope>
    <source>
        <strain evidence="1 2">HL2708#5</strain>
    </source>
</reference>
<proteinExistence type="predicted"/>
<sequence>MANTVNNKTRSLLPLDLSTLSIPELGIAYAAAQAADLALQGVMGSPNCDIDSKVGDWVNEQAEAFTWRCQEIRNEMLKRDKPESDTEAGIRREVVLGYALRCGETTQELIALTVELDRATQIAA</sequence>
<accession>A0A2R4MDY8</accession>
<dbReference type="AlphaFoldDB" id="A0A2R4MDY8"/>
<dbReference type="KEGG" id="mmyr:MXMO3_01721"/>
<organism evidence="1 2">
    <name type="scientific">Maritalea myrionectae</name>
    <dbReference type="NCBI Taxonomy" id="454601"/>
    <lineage>
        <taxon>Bacteria</taxon>
        <taxon>Pseudomonadati</taxon>
        <taxon>Pseudomonadota</taxon>
        <taxon>Alphaproteobacteria</taxon>
        <taxon>Hyphomicrobiales</taxon>
        <taxon>Devosiaceae</taxon>
        <taxon>Maritalea</taxon>
    </lineage>
</organism>
<keyword evidence="2" id="KW-1185">Reference proteome</keyword>
<dbReference type="RefSeq" id="WP_117395590.1">
    <property type="nucleotide sequence ID" value="NZ_CP021330.1"/>
</dbReference>
<gene>
    <name evidence="1" type="ORF">MXMO3_01721</name>
</gene>
<evidence type="ECO:0000313" key="2">
    <source>
        <dbReference type="Proteomes" id="UP000258927"/>
    </source>
</evidence>